<dbReference type="GO" id="GO:0005634">
    <property type="term" value="C:nucleus"/>
    <property type="evidence" value="ECO:0007669"/>
    <property type="project" value="TreeGrafter"/>
</dbReference>
<dbReference type="GO" id="GO:0003677">
    <property type="term" value="F:DNA binding"/>
    <property type="evidence" value="ECO:0007669"/>
    <property type="project" value="TreeGrafter"/>
</dbReference>
<sequence length="691" mass="79376">MDLLSGNRTKNKAKKTESTEAMIFADKKSTSVKDLFLNFKPKKSVTIKLPPPILEKITLSDPTEVERRIYQSKPKSSIHDILGPKQPQTKIVMLKINPQKLAEIKQYDNPLLTKGTQTAGKSSKSFFASMMQASRSASKLDKINQDKQVRLPDDLTRDQFHVYEREIVVPRRITLEKRLVYAMKHCTDPYIRTPDLLSAPNANNYTYLHESRDDLRQYALEKLPALLSSSVLEFAFNKIGHASNDPWTDTFKPEKMNDILMRKQNRADIYNWISNSFLKLKSQAPIKDMKRKLKQRKQDAFLVYDDDVTDEEIFSPFLIIQGSCGSGKSAAVYTAMNELDGYVHEINAGQNRGRRDILANLKELCTTQSVKDTQEFHKGLVLLEDVNILFEQDKTFWQAIQEIINVSKRPIVMTCEELWNIPKSLVEFAQHDNSIVFIDDATVSKDLIIDYLWLCCLVYRCDVDRKILDEVVEDNWNGYNYDIRGSLLTCQVICQPKNDGLVHISKKTNPGKTHESLLEASKYLELNSASDLIQSRSISQIGQQLQPNEFEDIYWIDDSTNATLPFELNIGHILQSNLEFLDSSIPSPKYFINDLRYETNKFIGSRSINCTRRTTRNFALDTVGVPDTSILNYINNESLVLDVMPIARSWSRFQKSIDQIESEQLTQGKPSVKSYLKYRDFLYQSTLESTI</sequence>
<name>M3K457_CANMX</name>
<dbReference type="EMBL" id="AOGT01000399">
    <property type="protein sequence ID" value="EMG50045.1"/>
    <property type="molecule type" value="Genomic_DNA"/>
</dbReference>
<proteinExistence type="predicted"/>
<dbReference type="eggNOG" id="KOG1968">
    <property type="taxonomic scope" value="Eukaryota"/>
</dbReference>
<accession>M3K457</accession>
<dbReference type="PANTHER" id="PTHR23389:SF6">
    <property type="entry name" value="REPLICATION FACTOR C SUBUNIT 1"/>
    <property type="match status" value="1"/>
</dbReference>
<dbReference type="GO" id="GO:0006260">
    <property type="term" value="P:DNA replication"/>
    <property type="evidence" value="ECO:0007669"/>
    <property type="project" value="UniProtKB-KW"/>
</dbReference>
<evidence type="ECO:0008006" key="4">
    <source>
        <dbReference type="Google" id="ProtNLM"/>
    </source>
</evidence>
<dbReference type="OMA" id="YVHEINS"/>
<gene>
    <name evidence="2" type="ORF">G210_4945</name>
</gene>
<dbReference type="OrthoDB" id="10064318at2759"/>
<protein>
    <recommendedName>
        <fullName evidence="4">Telomere length regulation protein ELG1</fullName>
    </recommendedName>
</protein>
<keyword evidence="1" id="KW-0235">DNA replication</keyword>
<organism evidence="2 3">
    <name type="scientific">Candida maltosa (strain Xu316)</name>
    <name type="common">Yeast</name>
    <dbReference type="NCBI Taxonomy" id="1245528"/>
    <lineage>
        <taxon>Eukaryota</taxon>
        <taxon>Fungi</taxon>
        <taxon>Dikarya</taxon>
        <taxon>Ascomycota</taxon>
        <taxon>Saccharomycotina</taxon>
        <taxon>Pichiomycetes</taxon>
        <taxon>Debaryomycetaceae</taxon>
        <taxon>Candida/Lodderomyces clade</taxon>
        <taxon>Candida</taxon>
    </lineage>
</organism>
<dbReference type="Gene3D" id="3.40.50.300">
    <property type="entry name" value="P-loop containing nucleotide triphosphate hydrolases"/>
    <property type="match status" value="1"/>
</dbReference>
<comment type="caution">
    <text evidence="2">The sequence shown here is derived from an EMBL/GenBank/DDBJ whole genome shotgun (WGS) entry which is preliminary data.</text>
</comment>
<dbReference type="AlphaFoldDB" id="M3K457"/>
<dbReference type="STRING" id="1245528.M3K457"/>
<dbReference type="HOGENOM" id="CLU_013192_0_0_1"/>
<keyword evidence="3" id="KW-1185">Reference proteome</keyword>
<evidence type="ECO:0000313" key="2">
    <source>
        <dbReference type="EMBL" id="EMG50045.1"/>
    </source>
</evidence>
<evidence type="ECO:0000313" key="3">
    <source>
        <dbReference type="Proteomes" id="UP000011777"/>
    </source>
</evidence>
<dbReference type="InterPro" id="IPR027417">
    <property type="entry name" value="P-loop_NTPase"/>
</dbReference>
<dbReference type="SUPFAM" id="SSF52540">
    <property type="entry name" value="P-loop containing nucleoside triphosphate hydrolases"/>
    <property type="match status" value="1"/>
</dbReference>
<dbReference type="Proteomes" id="UP000011777">
    <property type="component" value="Unassembled WGS sequence"/>
</dbReference>
<reference evidence="2 3" key="1">
    <citation type="submission" date="2013-02" db="EMBL/GenBank/DDBJ databases">
        <title>Genome sequence of Candida maltosa Xu316, a potential industrial strain for xylitol and ethanol production.</title>
        <authorList>
            <person name="Yu J."/>
            <person name="Wang Q."/>
            <person name="Geng X."/>
            <person name="Bao W."/>
            <person name="He P."/>
            <person name="Cai J."/>
        </authorList>
    </citation>
    <scope>NUCLEOTIDE SEQUENCE [LARGE SCALE GENOMIC DNA]</scope>
    <source>
        <strain evidence="3">Xu316</strain>
    </source>
</reference>
<evidence type="ECO:0000256" key="1">
    <source>
        <dbReference type="ARBA" id="ARBA00022705"/>
    </source>
</evidence>
<dbReference type="PANTHER" id="PTHR23389">
    <property type="entry name" value="CHROMOSOME TRANSMISSION FIDELITY FACTOR 18"/>
    <property type="match status" value="1"/>
</dbReference>